<dbReference type="AlphaFoldDB" id="A0A1S3F9G6"/>
<dbReference type="KEGG" id="dord:105986231"/>
<comment type="similarity">
    <text evidence="2">Belongs to the neutral ceramidase family.</text>
</comment>
<dbReference type="RefSeq" id="XP_012872502.1">
    <property type="nucleotide sequence ID" value="XM_013017048.1"/>
</dbReference>
<dbReference type="Proteomes" id="UP000081671">
    <property type="component" value="Unplaced"/>
</dbReference>
<dbReference type="GO" id="GO:0016020">
    <property type="term" value="C:membrane"/>
    <property type="evidence" value="ECO:0007669"/>
    <property type="project" value="GOC"/>
</dbReference>
<reference evidence="6" key="1">
    <citation type="submission" date="2025-08" db="UniProtKB">
        <authorList>
            <consortium name="RefSeq"/>
        </authorList>
    </citation>
    <scope>IDENTIFICATION</scope>
    <source>
        <tissue evidence="6">Kidney</tissue>
    </source>
</reference>
<accession>A0A1S3F9G6</accession>
<dbReference type="EC" id="3.5.1.23" evidence="2"/>
<keyword evidence="3" id="KW-0472">Membrane</keyword>
<feature type="transmembrane region" description="Helical" evidence="3">
    <location>
        <begin position="32"/>
        <end position="53"/>
    </location>
</feature>
<dbReference type="GO" id="GO:0042759">
    <property type="term" value="P:long-chain fatty acid biosynthetic process"/>
    <property type="evidence" value="ECO:0007669"/>
    <property type="project" value="TreeGrafter"/>
</dbReference>
<dbReference type="Pfam" id="PF04734">
    <property type="entry name" value="Ceramidase_alk"/>
    <property type="match status" value="2"/>
</dbReference>
<evidence type="ECO:0000313" key="5">
    <source>
        <dbReference type="Proteomes" id="UP000081671"/>
    </source>
</evidence>
<keyword evidence="2" id="KW-0378">Hydrolase</keyword>
<evidence type="ECO:0000259" key="4">
    <source>
        <dbReference type="Pfam" id="PF04734"/>
    </source>
</evidence>
<comment type="catalytic activity">
    <reaction evidence="2">
        <text>an N-acylsphing-4-enine + H2O = sphing-4-enine + a fatty acid</text>
        <dbReference type="Rhea" id="RHEA:20856"/>
        <dbReference type="ChEBI" id="CHEBI:15377"/>
        <dbReference type="ChEBI" id="CHEBI:28868"/>
        <dbReference type="ChEBI" id="CHEBI:52639"/>
        <dbReference type="ChEBI" id="CHEBI:57756"/>
        <dbReference type="EC" id="3.5.1.23"/>
    </reaction>
</comment>
<keyword evidence="3" id="KW-1133">Transmembrane helix</keyword>
<dbReference type="OrthoDB" id="191371at2759"/>
<dbReference type="GeneID" id="105986231"/>
<name>A0A1S3F9G6_DIPOR</name>
<keyword evidence="5" id="KW-1185">Reference proteome</keyword>
<sequence>MVMSFSSSILLPSLYFASGELAKHTFSSLEIFLIFLLVMMIVITVALLSLLFITNGTIKNHKDSGDHGLLTTQDPIDIQTTPVISTPEPPLFQNFSGYHIGVGRADCTGQVSDILLMGYSKSGQYVQGLLTRLYSWAFIVAEPLAMVLSRLKSKYGSLHRRDNGILSATYPHSGPAGYFQYTLFLILSEGFSNRTFEYWYCEGTTEGDPFWDIIQALVLGIPSNELKECHKPKPILFHTGEISIPHPWYPDIVDVQIITLGFLAIAALPGEFTTMSGLRLREAVQAGEVAVVVFVGANPKNSAERAASFENYCPPDSEAVNMKPKA</sequence>
<feature type="domain" description="Neutral/alkaline non-lysosomal ceramidase N-terminal" evidence="4">
    <location>
        <begin position="201"/>
        <end position="286"/>
    </location>
</feature>
<keyword evidence="2" id="KW-0443">Lipid metabolism</keyword>
<evidence type="ECO:0000313" key="6">
    <source>
        <dbReference type="RefSeq" id="XP_012872502.1"/>
    </source>
</evidence>
<dbReference type="GO" id="GO:0046512">
    <property type="term" value="P:sphingosine biosynthetic process"/>
    <property type="evidence" value="ECO:0007669"/>
    <property type="project" value="TreeGrafter"/>
</dbReference>
<evidence type="ECO:0000256" key="3">
    <source>
        <dbReference type="SAM" id="Phobius"/>
    </source>
</evidence>
<keyword evidence="2" id="KW-0746">Sphingolipid metabolism</keyword>
<dbReference type="GO" id="GO:0046514">
    <property type="term" value="P:ceramide catabolic process"/>
    <property type="evidence" value="ECO:0007669"/>
    <property type="project" value="InterPro"/>
</dbReference>
<proteinExistence type="inferred from homology"/>
<gene>
    <name evidence="6" type="primary">LOC105986231</name>
</gene>
<keyword evidence="3" id="KW-0812">Transmembrane</keyword>
<dbReference type="GO" id="GO:0005576">
    <property type="term" value="C:extracellular region"/>
    <property type="evidence" value="ECO:0007669"/>
    <property type="project" value="TreeGrafter"/>
</dbReference>
<dbReference type="InterPro" id="IPR006823">
    <property type="entry name" value="Ceramidase_alk"/>
</dbReference>
<protein>
    <recommendedName>
        <fullName evidence="1 2">Neutral ceramidase</fullName>
        <ecNumber evidence="2">3.5.1.23</ecNumber>
    </recommendedName>
</protein>
<feature type="domain" description="Neutral/alkaline non-lysosomal ceramidase N-terminal" evidence="4">
    <location>
        <begin position="98"/>
        <end position="198"/>
    </location>
</feature>
<dbReference type="PANTHER" id="PTHR12670:SF1">
    <property type="entry name" value="NEUTRAL CERAMIDASE"/>
    <property type="match status" value="1"/>
</dbReference>
<evidence type="ECO:0000256" key="1">
    <source>
        <dbReference type="ARBA" id="ARBA00019235"/>
    </source>
</evidence>
<dbReference type="InParanoid" id="A0A1S3F9G6"/>
<dbReference type="GO" id="GO:0017040">
    <property type="term" value="F:N-acylsphingosine amidohydrolase activity"/>
    <property type="evidence" value="ECO:0007669"/>
    <property type="project" value="UniProtKB-UniRule"/>
</dbReference>
<dbReference type="InterPro" id="IPR031329">
    <property type="entry name" value="NEUT/ALK_ceramidase_N"/>
</dbReference>
<dbReference type="PANTHER" id="PTHR12670">
    <property type="entry name" value="CERAMIDASE"/>
    <property type="match status" value="1"/>
</dbReference>
<evidence type="ECO:0000256" key="2">
    <source>
        <dbReference type="RuleBase" id="RU366019"/>
    </source>
</evidence>
<organism evidence="5 6">
    <name type="scientific">Dipodomys ordii</name>
    <name type="common">Ord's kangaroo rat</name>
    <dbReference type="NCBI Taxonomy" id="10020"/>
    <lineage>
        <taxon>Eukaryota</taxon>
        <taxon>Metazoa</taxon>
        <taxon>Chordata</taxon>
        <taxon>Craniata</taxon>
        <taxon>Vertebrata</taxon>
        <taxon>Euteleostomi</taxon>
        <taxon>Mammalia</taxon>
        <taxon>Eutheria</taxon>
        <taxon>Euarchontoglires</taxon>
        <taxon>Glires</taxon>
        <taxon>Rodentia</taxon>
        <taxon>Castorimorpha</taxon>
        <taxon>Heteromyidae</taxon>
        <taxon>Dipodomyinae</taxon>
        <taxon>Dipodomys</taxon>
    </lineage>
</organism>